<feature type="transmembrane region" description="Helical" evidence="8">
    <location>
        <begin position="174"/>
        <end position="193"/>
    </location>
</feature>
<organism evidence="10 11">
    <name type="scientific">Lederbergia graminis</name>
    <dbReference type="NCBI Taxonomy" id="735518"/>
    <lineage>
        <taxon>Bacteria</taxon>
        <taxon>Bacillati</taxon>
        <taxon>Bacillota</taxon>
        <taxon>Bacilli</taxon>
        <taxon>Bacillales</taxon>
        <taxon>Bacillaceae</taxon>
        <taxon>Lederbergia</taxon>
    </lineage>
</organism>
<dbReference type="Gene3D" id="3.40.720.10">
    <property type="entry name" value="Alkaline Phosphatase, subunit A"/>
    <property type="match status" value="1"/>
</dbReference>
<dbReference type="InterPro" id="IPR000917">
    <property type="entry name" value="Sulfatase_N"/>
</dbReference>
<accession>A0ABW0LJG3</accession>
<feature type="transmembrane region" description="Helical" evidence="8">
    <location>
        <begin position="26"/>
        <end position="46"/>
    </location>
</feature>
<evidence type="ECO:0000256" key="8">
    <source>
        <dbReference type="SAM" id="Phobius"/>
    </source>
</evidence>
<evidence type="ECO:0000313" key="10">
    <source>
        <dbReference type="EMBL" id="MFC5465798.1"/>
    </source>
</evidence>
<comment type="subcellular location">
    <subcellularLocation>
        <location evidence="1">Cell membrane</location>
        <topology evidence="1">Multi-pass membrane protein</topology>
    </subcellularLocation>
</comment>
<keyword evidence="11" id="KW-1185">Reference proteome</keyword>
<protein>
    <submittedName>
        <fullName evidence="10">LTA synthase family protein</fullName>
        <ecNumber evidence="10">2.7.8.-</ecNumber>
    </submittedName>
</protein>
<dbReference type="PANTHER" id="PTHR47371">
    <property type="entry name" value="LIPOTEICHOIC ACID SYNTHASE"/>
    <property type="match status" value="1"/>
</dbReference>
<sequence length="629" mass="72403">MNITNDGSEDMGIFALKKNKQNNNMFIYITATILLWLKLCIIYTFVFKVSVQSFGQGIVLLVTTFGSIACILGIGFLFKKSPARTRAIFIIHFILTGILYGNILYYRFYIDYVTVPVLFQFQNVGGLSQSTLELIKYYDIFMFVDTIILLLIIIRKLSPNVSFDFLKKYKGRIALGLAVIPLLLSIMINTGFWNKAYDKELIVKSLGLYYYHAFDIYQNSMASVSGVLADGKELDEIEQYVHEKRGNSNLSDLHGVAEGKNVILIFLESTQAFVMDRSFDGHEVTPFLNELKEDSLYFPNFYHQTAQGKTSDAEFIIDNSLYPLTGGSVFVRKPDNDFIATPHLLDDYHYFSASFHGNYPQFWNRTNMYDSLGYDYFFSKEDYNVTEENSINYGLKDIPFFEQSLPHLQSLPEPFYAKMLTLTNHFPFLLEPEDQFIPELKTEEGVVNRYFTTVRYEDEAIKRFFDKIKGSELYNNSIFVLVGDHYGISNNYDTALSEALNREFSVIDQIELQKVPLIIHVPGEEGKVIESVGGQVDLRATILDLLGIEDNTLSFGISLLSDYDDRLVIFRDGTFSTNKYIYIEDACYSKETAKKVKRNYCSPYFNQVQTELTYSDQIIYGDLYRFIED</sequence>
<feature type="transmembrane region" description="Helical" evidence="8">
    <location>
        <begin position="58"/>
        <end position="78"/>
    </location>
</feature>
<feature type="domain" description="Sulfatase N-terminal" evidence="9">
    <location>
        <begin position="260"/>
        <end position="548"/>
    </location>
</feature>
<dbReference type="CDD" id="cd16015">
    <property type="entry name" value="LTA_synthase"/>
    <property type="match status" value="1"/>
</dbReference>
<dbReference type="EC" id="2.7.8.-" evidence="10"/>
<evidence type="ECO:0000256" key="1">
    <source>
        <dbReference type="ARBA" id="ARBA00004651"/>
    </source>
</evidence>
<proteinExistence type="inferred from homology"/>
<reference evidence="11" key="1">
    <citation type="journal article" date="2019" name="Int. J. Syst. Evol. Microbiol.">
        <title>The Global Catalogue of Microorganisms (GCM) 10K type strain sequencing project: providing services to taxonomists for standard genome sequencing and annotation.</title>
        <authorList>
            <consortium name="The Broad Institute Genomics Platform"/>
            <consortium name="The Broad Institute Genome Sequencing Center for Infectious Disease"/>
            <person name="Wu L."/>
            <person name="Ma J."/>
        </authorList>
    </citation>
    <scope>NUCLEOTIDE SEQUENCE [LARGE SCALE GENOMIC DNA]</scope>
    <source>
        <strain evidence="11">CGMCC 1.12237</strain>
    </source>
</reference>
<dbReference type="SUPFAM" id="SSF53649">
    <property type="entry name" value="Alkaline phosphatase-like"/>
    <property type="match status" value="1"/>
</dbReference>
<evidence type="ECO:0000256" key="2">
    <source>
        <dbReference type="ARBA" id="ARBA00009983"/>
    </source>
</evidence>
<evidence type="ECO:0000256" key="7">
    <source>
        <dbReference type="PIRNR" id="PIRNR005091"/>
    </source>
</evidence>
<evidence type="ECO:0000313" key="11">
    <source>
        <dbReference type="Proteomes" id="UP001596147"/>
    </source>
</evidence>
<evidence type="ECO:0000256" key="3">
    <source>
        <dbReference type="ARBA" id="ARBA00022475"/>
    </source>
</evidence>
<evidence type="ECO:0000259" key="9">
    <source>
        <dbReference type="Pfam" id="PF00884"/>
    </source>
</evidence>
<feature type="transmembrane region" description="Helical" evidence="8">
    <location>
        <begin position="87"/>
        <end position="108"/>
    </location>
</feature>
<dbReference type="Gene3D" id="3.30.1120.170">
    <property type="match status" value="1"/>
</dbReference>
<gene>
    <name evidence="10" type="ORF">ACFPM4_13675</name>
</gene>
<feature type="transmembrane region" description="Helical" evidence="8">
    <location>
        <begin position="135"/>
        <end position="154"/>
    </location>
</feature>
<comment type="similarity">
    <text evidence="2 7">Belongs to the LTA synthase family.</text>
</comment>
<keyword evidence="6 7" id="KW-0472">Membrane</keyword>
<keyword evidence="10" id="KW-0808">Transferase</keyword>
<dbReference type="InterPro" id="IPR050448">
    <property type="entry name" value="OpgB/LTA_synthase_biosynth"/>
</dbReference>
<dbReference type="PIRSF" id="PIRSF005091">
    <property type="entry name" value="Mmb_sulf_HI1246"/>
    <property type="match status" value="1"/>
</dbReference>
<evidence type="ECO:0000256" key="6">
    <source>
        <dbReference type="ARBA" id="ARBA00023136"/>
    </source>
</evidence>
<comment type="caution">
    <text evidence="10">The sequence shown here is derived from an EMBL/GenBank/DDBJ whole genome shotgun (WGS) entry which is preliminary data.</text>
</comment>
<dbReference type="EMBL" id="JBHSMC010000016">
    <property type="protein sequence ID" value="MFC5465798.1"/>
    <property type="molecule type" value="Genomic_DNA"/>
</dbReference>
<dbReference type="GO" id="GO:0016740">
    <property type="term" value="F:transferase activity"/>
    <property type="evidence" value="ECO:0007669"/>
    <property type="project" value="UniProtKB-KW"/>
</dbReference>
<name>A0ABW0LJG3_9BACI</name>
<dbReference type="PANTHER" id="PTHR47371:SF1">
    <property type="entry name" value="LIPOTEICHOIC ACID SYNTHASE-LIKE YQGS"/>
    <property type="match status" value="1"/>
</dbReference>
<dbReference type="RefSeq" id="WP_382352796.1">
    <property type="nucleotide sequence ID" value="NZ_JBHSMC010000016.1"/>
</dbReference>
<dbReference type="Pfam" id="PF00884">
    <property type="entry name" value="Sulfatase"/>
    <property type="match status" value="1"/>
</dbReference>
<dbReference type="InterPro" id="IPR017850">
    <property type="entry name" value="Alkaline_phosphatase_core_sf"/>
</dbReference>
<dbReference type="Proteomes" id="UP001596147">
    <property type="component" value="Unassembled WGS sequence"/>
</dbReference>
<keyword evidence="4 8" id="KW-0812">Transmembrane</keyword>
<evidence type="ECO:0000256" key="5">
    <source>
        <dbReference type="ARBA" id="ARBA00022989"/>
    </source>
</evidence>
<keyword evidence="3 7" id="KW-1003">Cell membrane</keyword>
<evidence type="ECO:0000256" key="4">
    <source>
        <dbReference type="ARBA" id="ARBA00022692"/>
    </source>
</evidence>
<keyword evidence="5 8" id="KW-1133">Transmembrane helix</keyword>
<dbReference type="InterPro" id="IPR012160">
    <property type="entry name" value="LtaS-like"/>
</dbReference>